<dbReference type="PROSITE" id="PS50089">
    <property type="entry name" value="ZF_RING_2"/>
    <property type="match status" value="1"/>
</dbReference>
<dbReference type="Gene3D" id="3.30.40.10">
    <property type="entry name" value="Zinc/RING finger domain, C3HC4 (zinc finger)"/>
    <property type="match status" value="1"/>
</dbReference>
<proteinExistence type="predicted"/>
<dbReference type="PANTHER" id="PTHR46569:SF1">
    <property type="entry name" value="E3 UBIQUITIN-PROTEIN LIGASE RFWD3-RELATED"/>
    <property type="match status" value="1"/>
</dbReference>
<dbReference type="GO" id="GO:0061630">
    <property type="term" value="F:ubiquitin protein ligase activity"/>
    <property type="evidence" value="ECO:0007669"/>
    <property type="project" value="TreeGrafter"/>
</dbReference>
<keyword evidence="5" id="KW-0175">Coiled coil</keyword>
<feature type="compositionally biased region" description="Basic and acidic residues" evidence="6">
    <location>
        <begin position="376"/>
        <end position="386"/>
    </location>
</feature>
<dbReference type="SMART" id="SM00184">
    <property type="entry name" value="RING"/>
    <property type="match status" value="1"/>
</dbReference>
<evidence type="ECO:0000259" key="7">
    <source>
        <dbReference type="PROSITE" id="PS50089"/>
    </source>
</evidence>
<feature type="compositionally biased region" description="Polar residues" evidence="6">
    <location>
        <begin position="358"/>
        <end position="372"/>
    </location>
</feature>
<dbReference type="GO" id="GO:0016567">
    <property type="term" value="P:protein ubiquitination"/>
    <property type="evidence" value="ECO:0007669"/>
    <property type="project" value="TreeGrafter"/>
</dbReference>
<accession>A0AAV2SX50</accession>
<sequence length="485" mass="55152">MLLAQCPVCQELFTASSECVISALPCGHVFHQSCVNKWFRSKDTCPQCRKAVKRMNTVVRLFFDTVSDSYIGSMTHKDEKKGPGCSQSADSLNIELCKIRMESDRLEEALRCAEQTAEKNSKLAADRERENAILLSLYKESQKLYSVEQQRCRNLKTELASIRQFLHEAEDMKEEVTKLRGQLEEMKNIKKLISASEEATQDILSRYTQDDASKQDSSDPYSFESLCRLVAVLRTELTDARKKTRSYRDELSRVHKLQVSSSQRAAKAEAAVTEKSNYIRDLEEELEKLLNQKTHSREVIKTQQNKVPLASTSKVRLLSSPRSPCPSSCDVDLDNQTSRVFLSTPELIACDQENVPPTINLQRRMRTPNNPFRISDPIKKPKESGKRKTSPCDFSPSSSSPNSPLQRQEANSYKAPVRRPSSILEMSILRRQLHPCLRTSSAHSEHPVNHIIPVHSHSQPLKRVKFSSKSTLKLSRLDSFLPKQQ</sequence>
<dbReference type="GO" id="GO:0090734">
    <property type="term" value="C:site of DNA damage"/>
    <property type="evidence" value="ECO:0007669"/>
    <property type="project" value="TreeGrafter"/>
</dbReference>
<dbReference type="GO" id="GO:0005634">
    <property type="term" value="C:nucleus"/>
    <property type="evidence" value="ECO:0007669"/>
    <property type="project" value="TreeGrafter"/>
</dbReference>
<evidence type="ECO:0000256" key="6">
    <source>
        <dbReference type="SAM" id="MobiDB-lite"/>
    </source>
</evidence>
<dbReference type="SMART" id="SM00744">
    <property type="entry name" value="RINGv"/>
    <property type="match status" value="1"/>
</dbReference>
<protein>
    <recommendedName>
        <fullName evidence="7">RING-type domain-containing protein</fullName>
    </recommendedName>
</protein>
<dbReference type="GO" id="GO:0031297">
    <property type="term" value="P:replication fork processing"/>
    <property type="evidence" value="ECO:0007669"/>
    <property type="project" value="TreeGrafter"/>
</dbReference>
<dbReference type="InterPro" id="IPR052639">
    <property type="entry name" value="TRAIP_ubiq-protein_ligase"/>
</dbReference>
<comment type="caution">
    <text evidence="8">The sequence shown here is derived from an EMBL/GenBank/DDBJ whole genome shotgun (WGS) entry which is preliminary data.</text>
</comment>
<dbReference type="SUPFAM" id="SSF57850">
    <property type="entry name" value="RING/U-box"/>
    <property type="match status" value="1"/>
</dbReference>
<evidence type="ECO:0000256" key="2">
    <source>
        <dbReference type="ARBA" id="ARBA00022771"/>
    </source>
</evidence>
<dbReference type="InterPro" id="IPR001841">
    <property type="entry name" value="Znf_RING"/>
</dbReference>
<evidence type="ECO:0000256" key="4">
    <source>
        <dbReference type="PROSITE-ProRule" id="PRU00175"/>
    </source>
</evidence>
<dbReference type="InterPro" id="IPR011016">
    <property type="entry name" value="Znf_RING-CH"/>
</dbReference>
<dbReference type="Pfam" id="PF13639">
    <property type="entry name" value="zf-RING_2"/>
    <property type="match status" value="1"/>
</dbReference>
<evidence type="ECO:0000256" key="3">
    <source>
        <dbReference type="ARBA" id="ARBA00022833"/>
    </source>
</evidence>
<feature type="compositionally biased region" description="Low complexity" evidence="6">
    <location>
        <begin position="391"/>
        <end position="404"/>
    </location>
</feature>
<dbReference type="PANTHER" id="PTHR46569">
    <property type="entry name" value="E3 UBIQUITIN-PROTEIN LIGASE TRAIP"/>
    <property type="match status" value="1"/>
</dbReference>
<evidence type="ECO:0000313" key="9">
    <source>
        <dbReference type="Proteomes" id="UP001497525"/>
    </source>
</evidence>
<dbReference type="InterPro" id="IPR013083">
    <property type="entry name" value="Znf_RING/FYVE/PHD"/>
</dbReference>
<feature type="domain" description="RING-type" evidence="7">
    <location>
        <begin position="6"/>
        <end position="49"/>
    </location>
</feature>
<dbReference type="GO" id="GO:0008270">
    <property type="term" value="F:zinc ion binding"/>
    <property type="evidence" value="ECO:0007669"/>
    <property type="project" value="UniProtKB-KW"/>
</dbReference>
<feature type="region of interest" description="Disordered" evidence="6">
    <location>
        <begin position="358"/>
        <end position="418"/>
    </location>
</feature>
<keyword evidence="1" id="KW-0479">Metal-binding</keyword>
<dbReference type="EMBL" id="CAXLJL010000002">
    <property type="protein sequence ID" value="CAL5129519.1"/>
    <property type="molecule type" value="Genomic_DNA"/>
</dbReference>
<gene>
    <name evidence="8" type="ORF">CDAUBV1_LOCUS565</name>
</gene>
<dbReference type="Proteomes" id="UP001497525">
    <property type="component" value="Unassembled WGS sequence"/>
</dbReference>
<dbReference type="AlphaFoldDB" id="A0AAV2SX50"/>
<organism evidence="8 9">
    <name type="scientific">Calicophoron daubneyi</name>
    <name type="common">Rumen fluke</name>
    <name type="synonym">Paramphistomum daubneyi</name>
    <dbReference type="NCBI Taxonomy" id="300641"/>
    <lineage>
        <taxon>Eukaryota</taxon>
        <taxon>Metazoa</taxon>
        <taxon>Spiralia</taxon>
        <taxon>Lophotrochozoa</taxon>
        <taxon>Platyhelminthes</taxon>
        <taxon>Trematoda</taxon>
        <taxon>Digenea</taxon>
        <taxon>Plagiorchiida</taxon>
        <taxon>Pronocephalata</taxon>
        <taxon>Paramphistomoidea</taxon>
        <taxon>Paramphistomidae</taxon>
        <taxon>Calicophoron</taxon>
    </lineage>
</organism>
<feature type="coiled-coil region" evidence="5">
    <location>
        <begin position="162"/>
        <end position="189"/>
    </location>
</feature>
<reference evidence="8" key="1">
    <citation type="submission" date="2024-06" db="EMBL/GenBank/DDBJ databases">
        <authorList>
            <person name="Liu X."/>
            <person name="Lenzi L."/>
            <person name="Haldenby T S."/>
            <person name="Uol C."/>
        </authorList>
    </citation>
    <scope>NUCLEOTIDE SEQUENCE</scope>
</reference>
<keyword evidence="3" id="KW-0862">Zinc</keyword>
<evidence type="ECO:0000256" key="5">
    <source>
        <dbReference type="SAM" id="Coils"/>
    </source>
</evidence>
<keyword evidence="2 4" id="KW-0863">Zinc-finger</keyword>
<name>A0AAV2SX50_CALDB</name>
<evidence type="ECO:0000256" key="1">
    <source>
        <dbReference type="ARBA" id="ARBA00022723"/>
    </source>
</evidence>
<evidence type="ECO:0000313" key="8">
    <source>
        <dbReference type="EMBL" id="CAL5129519.1"/>
    </source>
</evidence>
<feature type="coiled-coil region" evidence="5">
    <location>
        <begin position="265"/>
        <end position="299"/>
    </location>
</feature>